<dbReference type="OrthoDB" id="186995at2157"/>
<dbReference type="GO" id="GO:0005507">
    <property type="term" value="F:copper ion binding"/>
    <property type="evidence" value="ECO:0007669"/>
    <property type="project" value="InterPro"/>
</dbReference>
<dbReference type="CDD" id="cd04220">
    <property type="entry name" value="Halocyanin"/>
    <property type="match status" value="1"/>
</dbReference>
<dbReference type="GO" id="GO:0016020">
    <property type="term" value="C:membrane"/>
    <property type="evidence" value="ECO:0007669"/>
    <property type="project" value="UniProtKB-SubCell"/>
</dbReference>
<dbReference type="Gene3D" id="2.60.40.420">
    <property type="entry name" value="Cupredoxins - blue copper proteins"/>
    <property type="match status" value="1"/>
</dbReference>
<dbReference type="EMBL" id="LOPU01000018">
    <property type="protein sequence ID" value="KTG09778.1"/>
    <property type="molecule type" value="Genomic_DNA"/>
</dbReference>
<evidence type="ECO:0000313" key="12">
    <source>
        <dbReference type="Proteomes" id="UP000054387"/>
    </source>
</evidence>
<dbReference type="PROSITE" id="PS00196">
    <property type="entry name" value="COPPER_BLUE"/>
    <property type="match status" value="1"/>
</dbReference>
<feature type="compositionally biased region" description="Gly residues" evidence="8">
    <location>
        <begin position="181"/>
        <end position="195"/>
    </location>
</feature>
<keyword evidence="6 9" id="KW-0472">Membrane</keyword>
<dbReference type="SUPFAM" id="SSF49503">
    <property type="entry name" value="Cupredoxins"/>
    <property type="match status" value="1"/>
</dbReference>
<evidence type="ECO:0000259" key="10">
    <source>
        <dbReference type="Pfam" id="PF00127"/>
    </source>
</evidence>
<evidence type="ECO:0000256" key="2">
    <source>
        <dbReference type="ARBA" id="ARBA00022448"/>
    </source>
</evidence>
<keyword evidence="9" id="KW-1133">Transmembrane helix</keyword>
<dbReference type="PANTHER" id="PTHR34192:SF10">
    <property type="entry name" value="PLASTOCYANIN MAJOR ISOFORM, CHLOROPLASTIC-RELATED"/>
    <property type="match status" value="1"/>
</dbReference>
<feature type="binding site" evidence="7">
    <location>
        <position position="128"/>
    </location>
    <ligand>
        <name>Cu cation</name>
        <dbReference type="ChEBI" id="CHEBI:23378"/>
    </ligand>
</feature>
<evidence type="ECO:0000256" key="9">
    <source>
        <dbReference type="SAM" id="Phobius"/>
    </source>
</evidence>
<evidence type="ECO:0000256" key="6">
    <source>
        <dbReference type="ARBA" id="ARBA00023136"/>
    </source>
</evidence>
<dbReference type="PROSITE" id="PS51318">
    <property type="entry name" value="TAT"/>
    <property type="match status" value="1"/>
</dbReference>
<dbReference type="AlphaFoldDB" id="A0A0W1R9Q0"/>
<feature type="region of interest" description="Disordered" evidence="8">
    <location>
        <begin position="15"/>
        <end position="103"/>
    </location>
</feature>
<dbReference type="PRINTS" id="PR00157">
    <property type="entry name" value="PLASTOCYANIN"/>
</dbReference>
<dbReference type="STRING" id="1514971.AUR64_09090"/>
<feature type="binding site" evidence="7">
    <location>
        <position position="166"/>
    </location>
    <ligand>
        <name>Cu cation</name>
        <dbReference type="ChEBI" id="CHEBI:23378"/>
    </ligand>
</feature>
<gene>
    <name evidence="11" type="ORF">AUR64_09090</name>
</gene>
<feature type="domain" description="Blue (type 1) copper" evidence="10">
    <location>
        <begin position="94"/>
        <end position="177"/>
    </location>
</feature>
<feature type="compositionally biased region" description="Low complexity" evidence="8">
    <location>
        <begin position="15"/>
        <end position="30"/>
    </location>
</feature>
<dbReference type="Proteomes" id="UP000054387">
    <property type="component" value="Unassembled WGS sequence"/>
</dbReference>
<evidence type="ECO:0000313" key="11">
    <source>
        <dbReference type="EMBL" id="KTG09778.1"/>
    </source>
</evidence>
<reference evidence="11 12" key="1">
    <citation type="submission" date="2015-12" db="EMBL/GenBank/DDBJ databases">
        <title>Haloprofundus marisrubri gen. nov., sp. nov., an extremely halophilic archaeon isolated from the Discovery deep brine-seawater interface in the Red Sea.</title>
        <authorList>
            <person name="Zhang G."/>
            <person name="Stingl U."/>
            <person name="Rashid M."/>
        </authorList>
    </citation>
    <scope>NUCLEOTIDE SEQUENCE [LARGE SCALE GENOMIC DNA]</scope>
    <source>
        <strain evidence="11 12">SB9</strain>
    </source>
</reference>
<feature type="binding site" evidence="7">
    <location>
        <position position="171"/>
    </location>
    <ligand>
        <name>Cu cation</name>
        <dbReference type="ChEBI" id="CHEBI:23378"/>
    </ligand>
</feature>
<evidence type="ECO:0000256" key="1">
    <source>
        <dbReference type="ARBA" id="ARBA00004370"/>
    </source>
</evidence>
<keyword evidence="3 7" id="KW-0479">Metal-binding</keyword>
<dbReference type="InterPro" id="IPR002387">
    <property type="entry name" value="Plastocyanin"/>
</dbReference>
<name>A0A0W1R9Q0_9EURY</name>
<feature type="region of interest" description="Disordered" evidence="8">
    <location>
        <begin position="179"/>
        <end position="198"/>
    </location>
</feature>
<feature type="transmembrane region" description="Helical" evidence="9">
    <location>
        <begin position="205"/>
        <end position="224"/>
    </location>
</feature>
<evidence type="ECO:0000256" key="8">
    <source>
        <dbReference type="SAM" id="MobiDB-lite"/>
    </source>
</evidence>
<dbReference type="InterPro" id="IPR000923">
    <property type="entry name" value="BlueCu_1"/>
</dbReference>
<dbReference type="PANTHER" id="PTHR34192">
    <property type="entry name" value="PLASTOCYANIN MAJOR ISOFORM, CHLOROPLASTIC-RELATED"/>
    <property type="match status" value="1"/>
</dbReference>
<dbReference type="Pfam" id="PF00127">
    <property type="entry name" value="Copper-bind"/>
    <property type="match status" value="1"/>
</dbReference>
<keyword evidence="9" id="KW-0812">Transmembrane</keyword>
<proteinExistence type="predicted"/>
<dbReference type="RefSeq" id="WP_058581133.1">
    <property type="nucleotide sequence ID" value="NZ_LOPU01000018.1"/>
</dbReference>
<keyword evidence="2" id="KW-0813">Transport</keyword>
<dbReference type="InterPro" id="IPR006311">
    <property type="entry name" value="TAT_signal"/>
</dbReference>
<evidence type="ECO:0000256" key="7">
    <source>
        <dbReference type="PIRSR" id="PIRSR602387-1"/>
    </source>
</evidence>
<evidence type="ECO:0000256" key="3">
    <source>
        <dbReference type="ARBA" id="ARBA00022723"/>
    </source>
</evidence>
<comment type="cofactor">
    <cofactor evidence="7">
        <name>Cu(2+)</name>
        <dbReference type="ChEBI" id="CHEBI:29036"/>
    </cofactor>
    <text evidence="7">The crystal structure with reduced Cu(1+) has also been determined.</text>
</comment>
<protein>
    <recommendedName>
        <fullName evidence="10">Blue (type 1) copper domain-containing protein</fullName>
    </recommendedName>
</protein>
<keyword evidence="12" id="KW-1185">Reference proteome</keyword>
<dbReference type="InterPro" id="IPR008972">
    <property type="entry name" value="Cupredoxin"/>
</dbReference>
<feature type="binding site" evidence="7">
    <location>
        <position position="163"/>
    </location>
    <ligand>
        <name>Cu cation</name>
        <dbReference type="ChEBI" id="CHEBI:23378"/>
    </ligand>
</feature>
<dbReference type="InterPro" id="IPR028871">
    <property type="entry name" value="BlueCu_1_BS"/>
</dbReference>
<keyword evidence="4" id="KW-0249">Electron transport</keyword>
<dbReference type="GO" id="GO:0009055">
    <property type="term" value="F:electron transfer activity"/>
    <property type="evidence" value="ECO:0007669"/>
    <property type="project" value="InterPro"/>
</dbReference>
<feature type="compositionally biased region" description="Gly residues" evidence="8">
    <location>
        <begin position="81"/>
        <end position="92"/>
    </location>
</feature>
<sequence>MSKDAISRRTFLRAAAGATAAAAGATTAAAQEDGNGTAGNESSGNATGNTTAGNETMGNESMGNQSAGNESSGNESAGNESAGGSGGGGGGTETVQVGAGSDGLAFDPAELSIQPGTTVVFEWVSNGHNVVPEEGDWGETEIYDEGHTYEYTFEEEATYTYVCEPHASAGMEGTIEVTPDAGGGGGGEGGGGGGAPEVPDSAKSIGVATTFSMVATLGLGYFFIKYGGDYES</sequence>
<evidence type="ECO:0000256" key="4">
    <source>
        <dbReference type="ARBA" id="ARBA00022982"/>
    </source>
</evidence>
<accession>A0A0W1R9Q0</accession>
<feature type="compositionally biased region" description="Low complexity" evidence="8">
    <location>
        <begin position="44"/>
        <end position="80"/>
    </location>
</feature>
<organism evidence="11 12">
    <name type="scientific">Haloprofundus marisrubri</name>
    <dbReference type="NCBI Taxonomy" id="1514971"/>
    <lineage>
        <taxon>Archaea</taxon>
        <taxon>Methanobacteriati</taxon>
        <taxon>Methanobacteriota</taxon>
        <taxon>Stenosarchaea group</taxon>
        <taxon>Halobacteria</taxon>
        <taxon>Halobacteriales</taxon>
        <taxon>Haloferacaceae</taxon>
        <taxon>Haloprofundus</taxon>
    </lineage>
</organism>
<comment type="subcellular location">
    <subcellularLocation>
        <location evidence="1">Membrane</location>
    </subcellularLocation>
</comment>
<keyword evidence="5 7" id="KW-0186">Copper</keyword>
<evidence type="ECO:0000256" key="5">
    <source>
        <dbReference type="ARBA" id="ARBA00023008"/>
    </source>
</evidence>
<comment type="caution">
    <text evidence="11">The sequence shown here is derived from an EMBL/GenBank/DDBJ whole genome shotgun (WGS) entry which is preliminary data.</text>
</comment>